<dbReference type="CDD" id="cd12148">
    <property type="entry name" value="fungal_TF_MHR"/>
    <property type="match status" value="1"/>
</dbReference>
<keyword evidence="6" id="KW-0539">Nucleus</keyword>
<dbReference type="InterPro" id="IPR007219">
    <property type="entry name" value="XnlR_reg_dom"/>
</dbReference>
<keyword evidence="8" id="KW-0812">Transmembrane</keyword>
<dbReference type="Pfam" id="PF04082">
    <property type="entry name" value="Fungal_trans"/>
    <property type="match status" value="1"/>
</dbReference>
<dbReference type="PANTHER" id="PTHR47540">
    <property type="entry name" value="THIAMINE REPRESSIBLE GENES REGULATORY PROTEIN THI5"/>
    <property type="match status" value="1"/>
</dbReference>
<dbReference type="InterPro" id="IPR001138">
    <property type="entry name" value="Zn2Cys6_DnaBD"/>
</dbReference>
<dbReference type="GO" id="GO:0000981">
    <property type="term" value="F:DNA-binding transcription factor activity, RNA polymerase II-specific"/>
    <property type="evidence" value="ECO:0007669"/>
    <property type="project" value="InterPro"/>
</dbReference>
<protein>
    <recommendedName>
        <fullName evidence="9">Zn(2)-C6 fungal-type domain-containing protein</fullName>
    </recommendedName>
</protein>
<dbReference type="GO" id="GO:0005634">
    <property type="term" value="C:nucleus"/>
    <property type="evidence" value="ECO:0007669"/>
    <property type="project" value="UniProtKB-SubCell"/>
</dbReference>
<keyword evidence="11" id="KW-1185">Reference proteome</keyword>
<dbReference type="InterPro" id="IPR051711">
    <property type="entry name" value="Stress_Response_Reg"/>
</dbReference>
<feature type="transmembrane region" description="Helical" evidence="8">
    <location>
        <begin position="547"/>
        <end position="570"/>
    </location>
</feature>
<evidence type="ECO:0000256" key="4">
    <source>
        <dbReference type="ARBA" id="ARBA00023125"/>
    </source>
</evidence>
<dbReference type="CDD" id="cd00067">
    <property type="entry name" value="GAL4"/>
    <property type="match status" value="1"/>
</dbReference>
<evidence type="ECO:0000256" key="7">
    <source>
        <dbReference type="SAM" id="MobiDB-lite"/>
    </source>
</evidence>
<evidence type="ECO:0000256" key="3">
    <source>
        <dbReference type="ARBA" id="ARBA00023015"/>
    </source>
</evidence>
<dbReference type="Pfam" id="PF00172">
    <property type="entry name" value="Zn_clus"/>
    <property type="match status" value="1"/>
</dbReference>
<dbReference type="Proteomes" id="UP000037505">
    <property type="component" value="Unassembled WGS sequence"/>
</dbReference>
<evidence type="ECO:0000256" key="8">
    <source>
        <dbReference type="SAM" id="Phobius"/>
    </source>
</evidence>
<organism evidence="10 11">
    <name type="scientific">Aspergillus nomiae NRRL (strain ATCC 15546 / NRRL 13137 / CBS 260.88 / M93)</name>
    <dbReference type="NCBI Taxonomy" id="1509407"/>
    <lineage>
        <taxon>Eukaryota</taxon>
        <taxon>Fungi</taxon>
        <taxon>Dikarya</taxon>
        <taxon>Ascomycota</taxon>
        <taxon>Pezizomycotina</taxon>
        <taxon>Eurotiomycetes</taxon>
        <taxon>Eurotiomycetidae</taxon>
        <taxon>Eurotiales</taxon>
        <taxon>Aspergillaceae</taxon>
        <taxon>Aspergillus</taxon>
        <taxon>Aspergillus subgen. Circumdati</taxon>
    </lineage>
</organism>
<evidence type="ECO:0000256" key="1">
    <source>
        <dbReference type="ARBA" id="ARBA00004123"/>
    </source>
</evidence>
<keyword evidence="2" id="KW-0479">Metal-binding</keyword>
<dbReference type="EMBL" id="JNOM01000395">
    <property type="protein sequence ID" value="KNG81927.1"/>
    <property type="molecule type" value="Genomic_DNA"/>
</dbReference>
<evidence type="ECO:0000259" key="9">
    <source>
        <dbReference type="PROSITE" id="PS50048"/>
    </source>
</evidence>
<name>A0A0L1IR26_ASPN3</name>
<dbReference type="RefSeq" id="XP_015402850.1">
    <property type="nucleotide sequence ID" value="XM_015554976.1"/>
</dbReference>
<comment type="subcellular location">
    <subcellularLocation>
        <location evidence="1">Nucleus</location>
    </subcellularLocation>
</comment>
<dbReference type="PANTHER" id="PTHR47540:SF3">
    <property type="entry name" value="ZN(II)2CYS6 TRANSCRIPTION FACTOR (EUROFUNG)"/>
    <property type="match status" value="1"/>
</dbReference>
<evidence type="ECO:0000313" key="11">
    <source>
        <dbReference type="Proteomes" id="UP000037505"/>
    </source>
</evidence>
<keyword evidence="3" id="KW-0805">Transcription regulation</keyword>
<evidence type="ECO:0000256" key="2">
    <source>
        <dbReference type="ARBA" id="ARBA00022723"/>
    </source>
</evidence>
<sequence>MNRSTPTNQPQRTPPVDPSYGEDEEPPTTSKGKRKPSGSVKRESCQRLKTTRACDICKEKKTRCSGTLPCARCQRLSLLCEYETTYSRGLGPPPPPPLELTFADQPDEQQHFKRDLNFQTSIQRPGQHEAAHHAPTRNANLLTAEFQGGYLDLASGTSFINRVCQRLNQDKTPSPGAMDVSDGFHGELSNSPSVTKFGDKPYSSLYALDFTLPPLERALEMVATYFEYAVVTYRFLHRGQVEQWLRQIYQSNISGTNLPTDLMVGRCCIVYSVLAIGTLYERRAPESNVDYDEQSERWFALSKRMSSIESGAPQLETVQARLNQSLYLLASSRASECWFAFGTTVQFLTALNIHRKWPSTMVKEGKGTYLEQELRKRTFWSVYTLDKYLSVMFGRPRLLHDEDFDQDLPDEATDQDLLINEPSMRSGVPDDLMVVSVLHYRLSRVLADISRKLYTPNPPGGSPFKAAILLTLELERWKEAAAPLMDRWRSQIQHLAYSHAIIHTTRLFLLNDCEDIPQSSVATYVHKCIEAAEEVMTVINGLASRKALIHGFWFTHYVCFCAITVVYIHIIKQHLASSTSDTLSRKVENSSQLQYLFSLAETCQQHLGKATSRSSPNRRYGIILEELRQEVHRQVVSSHRPGAQMDAEDDSHKSVSRESSFLSPSFHPAPVPAVSLKPNVMVFEPLPADLSASHLVNDSFKLYDSFGFPDSSDTSAWWAQLDSWVSSASIHVCCTQQAYLF</sequence>
<keyword evidence="5" id="KW-0804">Transcription</keyword>
<feature type="domain" description="Zn(2)-C6 fungal-type" evidence="9">
    <location>
        <begin position="53"/>
        <end position="82"/>
    </location>
</feature>
<keyword evidence="8" id="KW-0472">Membrane</keyword>
<dbReference type="SMART" id="SM00906">
    <property type="entry name" value="Fungal_trans"/>
    <property type="match status" value="1"/>
</dbReference>
<dbReference type="Gene3D" id="4.10.240.10">
    <property type="entry name" value="Zn(2)-C6 fungal-type DNA-binding domain"/>
    <property type="match status" value="1"/>
</dbReference>
<reference evidence="10 11" key="1">
    <citation type="submission" date="2014-06" db="EMBL/GenBank/DDBJ databases">
        <title>The Genome of the Aflatoxigenic Filamentous Fungus Aspergillus nomius.</title>
        <authorList>
            <person name="Moore M.G."/>
            <person name="Shannon B.M."/>
            <person name="Brian M.M."/>
        </authorList>
    </citation>
    <scope>NUCLEOTIDE SEQUENCE [LARGE SCALE GENOMIC DNA]</scope>
    <source>
        <strain evidence="10 11">NRRL 13137</strain>
    </source>
</reference>
<dbReference type="GO" id="GO:0008270">
    <property type="term" value="F:zinc ion binding"/>
    <property type="evidence" value="ECO:0007669"/>
    <property type="project" value="InterPro"/>
</dbReference>
<dbReference type="AlphaFoldDB" id="A0A0L1IR26"/>
<evidence type="ECO:0000313" key="10">
    <source>
        <dbReference type="EMBL" id="KNG81927.1"/>
    </source>
</evidence>
<dbReference type="GO" id="GO:0043565">
    <property type="term" value="F:sequence-specific DNA binding"/>
    <property type="evidence" value="ECO:0007669"/>
    <property type="project" value="TreeGrafter"/>
</dbReference>
<gene>
    <name evidence="10" type="ORF">ANOM_009720</name>
</gene>
<dbReference type="GO" id="GO:0045944">
    <property type="term" value="P:positive regulation of transcription by RNA polymerase II"/>
    <property type="evidence" value="ECO:0007669"/>
    <property type="project" value="TreeGrafter"/>
</dbReference>
<dbReference type="GO" id="GO:0006351">
    <property type="term" value="P:DNA-templated transcription"/>
    <property type="evidence" value="ECO:0007669"/>
    <property type="project" value="InterPro"/>
</dbReference>
<dbReference type="OrthoDB" id="2579025at2759"/>
<keyword evidence="4" id="KW-0238">DNA-binding</keyword>
<accession>A0A0L1IR26</accession>
<dbReference type="PROSITE" id="PS50048">
    <property type="entry name" value="ZN2_CY6_FUNGAL_2"/>
    <property type="match status" value="1"/>
</dbReference>
<evidence type="ECO:0000256" key="6">
    <source>
        <dbReference type="ARBA" id="ARBA00023242"/>
    </source>
</evidence>
<feature type="region of interest" description="Disordered" evidence="7">
    <location>
        <begin position="1"/>
        <end position="44"/>
    </location>
</feature>
<keyword evidence="8" id="KW-1133">Transmembrane helix</keyword>
<dbReference type="GeneID" id="26811524"/>
<dbReference type="InterPro" id="IPR036864">
    <property type="entry name" value="Zn2-C6_fun-type_DNA-bd_sf"/>
</dbReference>
<dbReference type="PROSITE" id="PS00463">
    <property type="entry name" value="ZN2_CY6_FUNGAL_1"/>
    <property type="match status" value="1"/>
</dbReference>
<proteinExistence type="predicted"/>
<feature type="compositionally biased region" description="Polar residues" evidence="7">
    <location>
        <begin position="1"/>
        <end position="11"/>
    </location>
</feature>
<comment type="caution">
    <text evidence="10">The sequence shown here is derived from an EMBL/GenBank/DDBJ whole genome shotgun (WGS) entry which is preliminary data.</text>
</comment>
<dbReference type="SUPFAM" id="SSF57701">
    <property type="entry name" value="Zn2/Cys6 DNA-binding domain"/>
    <property type="match status" value="1"/>
</dbReference>
<dbReference type="STRING" id="1509407.A0A0L1IR26"/>
<evidence type="ECO:0000256" key="5">
    <source>
        <dbReference type="ARBA" id="ARBA00023163"/>
    </source>
</evidence>
<dbReference type="SMART" id="SM00066">
    <property type="entry name" value="GAL4"/>
    <property type="match status" value="1"/>
</dbReference>